<evidence type="ECO:0000313" key="3">
    <source>
        <dbReference type="Proteomes" id="UP001500227"/>
    </source>
</evidence>
<organism evidence="2 3">
    <name type="scientific">Paenalcaligenes hermetiae</name>
    <dbReference type="NCBI Taxonomy" id="1157987"/>
    <lineage>
        <taxon>Bacteria</taxon>
        <taxon>Pseudomonadati</taxon>
        <taxon>Pseudomonadota</taxon>
        <taxon>Betaproteobacteria</taxon>
        <taxon>Burkholderiales</taxon>
        <taxon>Alcaligenaceae</taxon>
        <taxon>Paenalcaligenes</taxon>
    </lineage>
</organism>
<proteinExistence type="predicted"/>
<comment type="caution">
    <text evidence="2">The sequence shown here is derived from an EMBL/GenBank/DDBJ whole genome shotgun (WGS) entry which is preliminary data.</text>
</comment>
<evidence type="ECO:0000313" key="2">
    <source>
        <dbReference type="EMBL" id="GAA5087836.1"/>
    </source>
</evidence>
<feature type="signal peptide" evidence="1">
    <location>
        <begin position="1"/>
        <end position="22"/>
    </location>
</feature>
<dbReference type="EMBL" id="BAABKD010000008">
    <property type="protein sequence ID" value="GAA5087836.1"/>
    <property type="molecule type" value="Genomic_DNA"/>
</dbReference>
<dbReference type="PROSITE" id="PS51257">
    <property type="entry name" value="PROKAR_LIPOPROTEIN"/>
    <property type="match status" value="1"/>
</dbReference>
<feature type="chain" id="PRO_5045594807" description="Lipoprotein" evidence="1">
    <location>
        <begin position="23"/>
        <end position="142"/>
    </location>
</feature>
<dbReference type="Proteomes" id="UP001500227">
    <property type="component" value="Unassembled WGS sequence"/>
</dbReference>
<keyword evidence="3" id="KW-1185">Reference proteome</keyword>
<accession>A0ABP9LZ87</accession>
<reference evidence="3" key="1">
    <citation type="journal article" date="2019" name="Int. J. Syst. Evol. Microbiol.">
        <title>The Global Catalogue of Microorganisms (GCM) 10K type strain sequencing project: providing services to taxonomists for standard genome sequencing and annotation.</title>
        <authorList>
            <consortium name="The Broad Institute Genomics Platform"/>
            <consortium name="The Broad Institute Genome Sequencing Center for Infectious Disease"/>
            <person name="Wu L."/>
            <person name="Ma J."/>
        </authorList>
    </citation>
    <scope>NUCLEOTIDE SEQUENCE [LARGE SCALE GENOMIC DNA]</scope>
    <source>
        <strain evidence="3">JCM 18423</strain>
    </source>
</reference>
<keyword evidence="1" id="KW-0732">Signal</keyword>
<gene>
    <name evidence="2" type="ORF">GCM10023337_08730</name>
</gene>
<name>A0ABP9LZ87_9BURK</name>
<evidence type="ECO:0000256" key="1">
    <source>
        <dbReference type="SAM" id="SignalP"/>
    </source>
</evidence>
<evidence type="ECO:0008006" key="4">
    <source>
        <dbReference type="Google" id="ProtNLM"/>
    </source>
</evidence>
<dbReference type="RefSeq" id="WP_345369912.1">
    <property type="nucleotide sequence ID" value="NZ_BAABKD010000008.1"/>
</dbReference>
<protein>
    <recommendedName>
        <fullName evidence="4">Lipoprotein</fullName>
    </recommendedName>
</protein>
<sequence length="142" mass="15680">MKKMRLALIALAVGMSGCMATADTGLREFDLRKPIYEHHDTPIYMDLPTVQRRLYLHAQACDIEYSFTKDPLQVHFATVRYGPAGATDLKDQVMLDLTAYATGKLGVVGYSYYAKNAPLISGVLQALAKPDRCPQGIPSKTK</sequence>